<evidence type="ECO:0000256" key="4">
    <source>
        <dbReference type="SAM" id="Phobius"/>
    </source>
</evidence>
<evidence type="ECO:0000256" key="2">
    <source>
        <dbReference type="ARBA" id="ARBA00022679"/>
    </source>
</evidence>
<name>A0A163JDA6_ABSGL</name>
<dbReference type="PANTHER" id="PTHR48043">
    <property type="entry name" value="EG:EG0003.4 PROTEIN-RELATED"/>
    <property type="match status" value="1"/>
</dbReference>
<keyword evidence="1 3" id="KW-0328">Glycosyltransferase</keyword>
<dbReference type="SUPFAM" id="SSF53756">
    <property type="entry name" value="UDP-Glycosyltransferase/glycogen phosphorylase"/>
    <property type="match status" value="1"/>
</dbReference>
<accession>A0A163JDA6</accession>
<dbReference type="GO" id="GO:0008194">
    <property type="term" value="F:UDP-glycosyltransferase activity"/>
    <property type="evidence" value="ECO:0007669"/>
    <property type="project" value="InterPro"/>
</dbReference>
<dbReference type="Pfam" id="PF00201">
    <property type="entry name" value="UDPGT"/>
    <property type="match status" value="1"/>
</dbReference>
<evidence type="ECO:0000313" key="6">
    <source>
        <dbReference type="Proteomes" id="UP000078561"/>
    </source>
</evidence>
<dbReference type="InParanoid" id="A0A163JDA6"/>
<keyword evidence="2 3" id="KW-0808">Transferase</keyword>
<dbReference type="Gene3D" id="3.40.50.2000">
    <property type="entry name" value="Glycogen Phosphorylase B"/>
    <property type="match status" value="1"/>
</dbReference>
<keyword evidence="4" id="KW-1133">Transmembrane helix</keyword>
<dbReference type="AlphaFoldDB" id="A0A163JDA6"/>
<evidence type="ECO:0000256" key="3">
    <source>
        <dbReference type="RuleBase" id="RU003718"/>
    </source>
</evidence>
<comment type="similarity">
    <text evidence="3">Belongs to the UDP-glycosyltransferase family.</text>
</comment>
<dbReference type="InterPro" id="IPR002213">
    <property type="entry name" value="UDP_glucos_trans"/>
</dbReference>
<keyword evidence="4" id="KW-0472">Membrane</keyword>
<proteinExistence type="inferred from homology"/>
<dbReference type="PANTHER" id="PTHR48043:SF145">
    <property type="entry name" value="FI06409P-RELATED"/>
    <property type="match status" value="1"/>
</dbReference>
<dbReference type="InterPro" id="IPR050271">
    <property type="entry name" value="UDP-glycosyltransferase"/>
</dbReference>
<dbReference type="InterPro" id="IPR035595">
    <property type="entry name" value="UDP_glycos_trans_CS"/>
</dbReference>
<gene>
    <name evidence="5" type="primary">ABSGL_06391.1 scaffold 8296</name>
</gene>
<keyword evidence="6" id="KW-1185">Reference proteome</keyword>
<dbReference type="Proteomes" id="UP000078561">
    <property type="component" value="Unassembled WGS sequence"/>
</dbReference>
<dbReference type="PROSITE" id="PS00375">
    <property type="entry name" value="UDPGT"/>
    <property type="match status" value="1"/>
</dbReference>
<dbReference type="OMA" id="SIHEAIH"/>
<keyword evidence="4" id="KW-0812">Transmembrane</keyword>
<evidence type="ECO:0000256" key="1">
    <source>
        <dbReference type="ARBA" id="ARBA00022676"/>
    </source>
</evidence>
<dbReference type="OrthoDB" id="5835829at2759"/>
<dbReference type="EMBL" id="LT553376">
    <property type="protein sequence ID" value="SAM00675.1"/>
    <property type="molecule type" value="Genomic_DNA"/>
</dbReference>
<organism evidence="5">
    <name type="scientific">Absidia glauca</name>
    <name type="common">Pin mould</name>
    <dbReference type="NCBI Taxonomy" id="4829"/>
    <lineage>
        <taxon>Eukaryota</taxon>
        <taxon>Fungi</taxon>
        <taxon>Fungi incertae sedis</taxon>
        <taxon>Mucoromycota</taxon>
        <taxon>Mucoromycotina</taxon>
        <taxon>Mucoromycetes</taxon>
        <taxon>Mucorales</taxon>
        <taxon>Cunninghamellaceae</taxon>
        <taxon>Absidia</taxon>
    </lineage>
</organism>
<evidence type="ECO:0000313" key="5">
    <source>
        <dbReference type="EMBL" id="SAM00675.1"/>
    </source>
</evidence>
<dbReference type="STRING" id="4829.A0A163JDA6"/>
<protein>
    <submittedName>
        <fullName evidence="5">Uncharacterized protein</fullName>
    </submittedName>
</protein>
<reference evidence="5" key="1">
    <citation type="submission" date="2016-04" db="EMBL/GenBank/DDBJ databases">
        <authorList>
            <person name="Evans L.H."/>
            <person name="Alamgir A."/>
            <person name="Owens N."/>
            <person name="Weber N.D."/>
            <person name="Virtaneva K."/>
            <person name="Barbian K."/>
            <person name="Babar A."/>
            <person name="Rosenke K."/>
        </authorList>
    </citation>
    <scope>NUCLEOTIDE SEQUENCE [LARGE SCALE GENOMIC DNA]</scope>
    <source>
        <strain evidence="5">CBS 101.48</strain>
    </source>
</reference>
<feature type="transmembrane region" description="Helical" evidence="4">
    <location>
        <begin position="329"/>
        <end position="349"/>
    </location>
</feature>
<sequence>MTEFTTQHQSISKRLYNKFIMPLQLFPMIKTSLDRLNDIKRRHGIPSTEPTAHALKIVSTVFGVEAPRPVGPLVELVGPIFSTEYQGLDETFATYLSQHTNVVYVAFGQHASPSEQDVTRVLTPLVHQYEKGHIDGIIWSSGNARKEKFPATLTSAYSGKTYDLSALFDPSNTQKTDSLGGDLFVTRWSPQMAVLLHPSVSVFVSHGGANSLIESLHAQKRLIFFPFFGDQPGIARHLSQSGLSEYFDHLTSIDEIDTRVEKVVRDVDGSYQQAVQRYQALVQIHSKAAPSRAADLVEEAVYTAQGARLIHREDVGISLSFIKRYNIDLYAIAFVVVGSLVTVVAWGAFRLARRVYVGARVYQKTKTL</sequence>